<evidence type="ECO:0000256" key="1">
    <source>
        <dbReference type="ARBA" id="ARBA00004141"/>
    </source>
</evidence>
<dbReference type="PROSITE" id="PS50887">
    <property type="entry name" value="GGDEF"/>
    <property type="match status" value="1"/>
</dbReference>
<evidence type="ECO:0000313" key="7">
    <source>
        <dbReference type="EMBL" id="TCS38838.1"/>
    </source>
</evidence>
<comment type="subcellular location">
    <subcellularLocation>
        <location evidence="1">Membrane</location>
        <topology evidence="1">Multi-pass membrane protein</topology>
    </subcellularLocation>
</comment>
<dbReference type="RefSeq" id="WP_132702577.1">
    <property type="nucleotide sequence ID" value="NZ_SLZR01000014.1"/>
</dbReference>
<sequence length="469" mass="54067">MRVKRLNLGRLPLIFLISAFVVLDLTLLFLNVRMTKKLEHDALIINVTGRQRMLSQNIAKDILIIYSNDLPKLGESYTSLQNNTHTFHQTLIALKQGGKLYTPEGQTIEFQPLHDQESLSIIDEVFAYWQATYDAVFQLNENSLNDSKPVLEQYIETHNELILKLMNDLTVRSEHLSNQTAFTLRLAQIFVFILVFIDFLLIVHQLQRVRANNRQFTQQLEILLQDMPHASLLVNARQEIVYANKKSESIFETTIEDLQHKKLSDYFSVSKPCSTMIFNGRHLQVAVSNALTIPKELKLVNLVDVSEAMELKEKIQKDELTQTFNRTGLAAAYKQLSEKHTSICCLFIDLDRFKEVNDRFGHKAGDRVLKIFTKRLTSCLKEQDVVARLGGDEFVILMATPPSTQAIENLCQRLKHTIAEDIWIDDCRYNLSFSIGVRIADTHTETLDTIVHDADKSMYQQKFQFRQAY</sequence>
<feature type="domain" description="GGDEF" evidence="6">
    <location>
        <begin position="341"/>
        <end position="469"/>
    </location>
</feature>
<evidence type="ECO:0000256" key="5">
    <source>
        <dbReference type="SAM" id="Phobius"/>
    </source>
</evidence>
<evidence type="ECO:0000256" key="4">
    <source>
        <dbReference type="ARBA" id="ARBA00023136"/>
    </source>
</evidence>
<comment type="caution">
    <text evidence="7">The sequence shown here is derived from an EMBL/GenBank/DDBJ whole genome shotgun (WGS) entry which is preliminary data.</text>
</comment>
<dbReference type="InterPro" id="IPR035965">
    <property type="entry name" value="PAS-like_dom_sf"/>
</dbReference>
<dbReference type="Pfam" id="PF00990">
    <property type="entry name" value="GGDEF"/>
    <property type="match status" value="1"/>
</dbReference>
<evidence type="ECO:0000259" key="6">
    <source>
        <dbReference type="PROSITE" id="PS50887"/>
    </source>
</evidence>
<dbReference type="PANTHER" id="PTHR46663:SF2">
    <property type="entry name" value="GGDEF DOMAIN-CONTAINING PROTEIN"/>
    <property type="match status" value="1"/>
</dbReference>
<dbReference type="InterPro" id="IPR000160">
    <property type="entry name" value="GGDEF_dom"/>
</dbReference>
<protein>
    <submittedName>
        <fullName evidence="7">Diguanylate cyclase (GGDEF)-like protein</fullName>
    </submittedName>
</protein>
<keyword evidence="8" id="KW-1185">Reference proteome</keyword>
<evidence type="ECO:0000313" key="8">
    <source>
        <dbReference type="Proteomes" id="UP000295793"/>
    </source>
</evidence>
<dbReference type="NCBIfam" id="TIGR00254">
    <property type="entry name" value="GGDEF"/>
    <property type="match status" value="1"/>
</dbReference>
<dbReference type="SUPFAM" id="SSF55785">
    <property type="entry name" value="PYP-like sensor domain (PAS domain)"/>
    <property type="match status" value="1"/>
</dbReference>
<dbReference type="SMART" id="SM00267">
    <property type="entry name" value="GGDEF"/>
    <property type="match status" value="1"/>
</dbReference>
<accession>A0A4R3I001</accession>
<feature type="transmembrane region" description="Helical" evidence="5">
    <location>
        <begin position="12"/>
        <end position="30"/>
    </location>
</feature>
<dbReference type="Proteomes" id="UP000295793">
    <property type="component" value="Unassembled WGS sequence"/>
</dbReference>
<gene>
    <name evidence="7" type="ORF">BCF53_1143</name>
</gene>
<keyword evidence="3 5" id="KW-1133">Transmembrane helix</keyword>
<keyword evidence="4 5" id="KW-0472">Membrane</keyword>
<proteinExistence type="predicted"/>
<reference evidence="7 8" key="1">
    <citation type="submission" date="2019-03" db="EMBL/GenBank/DDBJ databases">
        <title>Genomic Encyclopedia of Archaeal and Bacterial Type Strains, Phase II (KMG-II): from individual species to whole genera.</title>
        <authorList>
            <person name="Goeker M."/>
        </authorList>
    </citation>
    <scope>NUCLEOTIDE SEQUENCE [LARGE SCALE GENOMIC DNA]</scope>
    <source>
        <strain evidence="7 8">DSM 15388</strain>
    </source>
</reference>
<dbReference type="InterPro" id="IPR043128">
    <property type="entry name" value="Rev_trsase/Diguanyl_cyclase"/>
</dbReference>
<dbReference type="PANTHER" id="PTHR46663">
    <property type="entry name" value="DIGUANYLATE CYCLASE DGCT-RELATED"/>
    <property type="match status" value="1"/>
</dbReference>
<dbReference type="AlphaFoldDB" id="A0A4R3I001"/>
<name>A0A4R3I001_9GAMM</name>
<evidence type="ECO:0000256" key="3">
    <source>
        <dbReference type="ARBA" id="ARBA00022989"/>
    </source>
</evidence>
<dbReference type="EMBL" id="SLZR01000014">
    <property type="protein sequence ID" value="TCS38838.1"/>
    <property type="molecule type" value="Genomic_DNA"/>
</dbReference>
<dbReference type="InterPro" id="IPR029095">
    <property type="entry name" value="NarX-like_N"/>
</dbReference>
<dbReference type="InterPro" id="IPR052163">
    <property type="entry name" value="DGC-Regulatory_Protein"/>
</dbReference>
<dbReference type="OrthoDB" id="9812260at2"/>
<dbReference type="CDD" id="cd01949">
    <property type="entry name" value="GGDEF"/>
    <property type="match status" value="1"/>
</dbReference>
<evidence type="ECO:0000256" key="2">
    <source>
        <dbReference type="ARBA" id="ARBA00022692"/>
    </source>
</evidence>
<feature type="transmembrane region" description="Helical" evidence="5">
    <location>
        <begin position="182"/>
        <end position="203"/>
    </location>
</feature>
<dbReference type="GO" id="GO:0016020">
    <property type="term" value="C:membrane"/>
    <property type="evidence" value="ECO:0007669"/>
    <property type="project" value="UniProtKB-SubCell"/>
</dbReference>
<dbReference type="Gene3D" id="3.30.70.270">
    <property type="match status" value="1"/>
</dbReference>
<keyword evidence="2 5" id="KW-0812">Transmembrane</keyword>
<dbReference type="Gene3D" id="3.30.450.20">
    <property type="entry name" value="PAS domain"/>
    <property type="match status" value="1"/>
</dbReference>
<organism evidence="7 8">
    <name type="scientific">Reinekea marinisedimentorum</name>
    <dbReference type="NCBI Taxonomy" id="230495"/>
    <lineage>
        <taxon>Bacteria</taxon>
        <taxon>Pseudomonadati</taxon>
        <taxon>Pseudomonadota</taxon>
        <taxon>Gammaproteobacteria</taxon>
        <taxon>Oceanospirillales</taxon>
        <taxon>Saccharospirillaceae</taxon>
        <taxon>Reinekea</taxon>
    </lineage>
</organism>
<dbReference type="InterPro" id="IPR029787">
    <property type="entry name" value="Nucleotide_cyclase"/>
</dbReference>
<dbReference type="SUPFAM" id="SSF55073">
    <property type="entry name" value="Nucleotide cyclase"/>
    <property type="match status" value="1"/>
</dbReference>
<dbReference type="Pfam" id="PF13675">
    <property type="entry name" value="PilJ"/>
    <property type="match status" value="1"/>
</dbReference>